<feature type="transmembrane region" description="Helical" evidence="1">
    <location>
        <begin position="47"/>
        <end position="67"/>
    </location>
</feature>
<sequence length="456" mass="50024">MKLQSIQALRGLAALLVLIFHIHELEVLAIADNNLTERAWVGGLFTNGYAGVDLFFVISGFIMVFVTRNTVPGPKQAADFLFARVTRIYPVWWAFAGCMTIYMLAAYGMSGQSAGWQKASFGQPALPFLVKSFLLVPQPAFPILNVGWTLVHEVYFYAVFTLFLLLPRKWLPLLIGGWAVLVTAGGVIGLSAPFAMNWVALAFHPMTLEFILGAVAGLAITNGLIWRSGTLTLLATLWLLAALCYQGQETAFLLEWGRVLWYGLPAALLIYAVAGLDMHDRHAWLFPALVGWFVTLALFQLTGIDGDSPDSARRDATLLTVTVGGIGMLAVIWFGWLLGQGAPDLLLRARAFLRPLLSAAVKLGDWSFALYLSHLIVLSALRRIFAMLGQSDSLAPVFRLGHPGVLDNFAYAASGIALTIAASWLSYRMYESPLNVLFGRLRKALFRRDRSETAPA</sequence>
<evidence type="ECO:0000256" key="1">
    <source>
        <dbReference type="SAM" id="Phobius"/>
    </source>
</evidence>
<dbReference type="GO" id="GO:0000271">
    <property type="term" value="P:polysaccharide biosynthetic process"/>
    <property type="evidence" value="ECO:0007669"/>
    <property type="project" value="TreeGrafter"/>
</dbReference>
<keyword evidence="1" id="KW-0472">Membrane</keyword>
<comment type="caution">
    <text evidence="3">The sequence shown here is derived from an EMBL/GenBank/DDBJ whole genome shotgun (WGS) entry which is preliminary data.</text>
</comment>
<feature type="transmembrane region" description="Helical" evidence="1">
    <location>
        <begin position="260"/>
        <end position="276"/>
    </location>
</feature>
<dbReference type="AlphaFoldDB" id="A0A059FBX9"/>
<dbReference type="PANTHER" id="PTHR23028">
    <property type="entry name" value="ACETYLTRANSFERASE"/>
    <property type="match status" value="1"/>
</dbReference>
<feature type="transmembrane region" description="Helical" evidence="1">
    <location>
        <begin position="198"/>
        <end position="219"/>
    </location>
</feature>
<dbReference type="PATRIC" id="fig|1280952.3.peg.2129"/>
<evidence type="ECO:0000259" key="2">
    <source>
        <dbReference type="Pfam" id="PF01757"/>
    </source>
</evidence>
<keyword evidence="1" id="KW-1133">Transmembrane helix</keyword>
<organism evidence="3 4">
    <name type="scientific">Hyphomonas jannaschiana VP2</name>
    <dbReference type="NCBI Taxonomy" id="1280952"/>
    <lineage>
        <taxon>Bacteria</taxon>
        <taxon>Pseudomonadati</taxon>
        <taxon>Pseudomonadota</taxon>
        <taxon>Alphaproteobacteria</taxon>
        <taxon>Hyphomonadales</taxon>
        <taxon>Hyphomonadaceae</taxon>
        <taxon>Hyphomonas</taxon>
    </lineage>
</organism>
<dbReference type="InterPro" id="IPR002656">
    <property type="entry name" value="Acyl_transf_3_dom"/>
</dbReference>
<evidence type="ECO:0000313" key="3">
    <source>
        <dbReference type="EMBL" id="KCZ88036.1"/>
    </source>
</evidence>
<dbReference type="EMBL" id="ARYJ01000006">
    <property type="protein sequence ID" value="KCZ88036.1"/>
    <property type="molecule type" value="Genomic_DNA"/>
</dbReference>
<feature type="transmembrane region" description="Helical" evidence="1">
    <location>
        <begin position="173"/>
        <end position="192"/>
    </location>
</feature>
<keyword evidence="4" id="KW-1185">Reference proteome</keyword>
<protein>
    <submittedName>
        <fullName evidence="3">Putative exopolysaccharide production protein ExoZ</fullName>
    </submittedName>
</protein>
<dbReference type="OrthoDB" id="9796461at2"/>
<dbReference type="Pfam" id="PF01757">
    <property type="entry name" value="Acyl_transf_3"/>
    <property type="match status" value="1"/>
</dbReference>
<feature type="transmembrane region" description="Helical" evidence="1">
    <location>
        <begin position="231"/>
        <end position="248"/>
    </location>
</feature>
<dbReference type="InterPro" id="IPR050879">
    <property type="entry name" value="Acyltransferase_3"/>
</dbReference>
<evidence type="ECO:0000313" key="4">
    <source>
        <dbReference type="Proteomes" id="UP000024816"/>
    </source>
</evidence>
<dbReference type="GO" id="GO:0016747">
    <property type="term" value="F:acyltransferase activity, transferring groups other than amino-acyl groups"/>
    <property type="evidence" value="ECO:0007669"/>
    <property type="project" value="InterPro"/>
</dbReference>
<proteinExistence type="predicted"/>
<gene>
    <name evidence="3" type="ORF">HJA_10655</name>
</gene>
<feature type="domain" description="Acyltransferase 3" evidence="2">
    <location>
        <begin position="4"/>
        <end position="289"/>
    </location>
</feature>
<feature type="transmembrane region" description="Helical" evidence="1">
    <location>
        <begin position="316"/>
        <end position="338"/>
    </location>
</feature>
<dbReference type="Proteomes" id="UP000024816">
    <property type="component" value="Unassembled WGS sequence"/>
</dbReference>
<dbReference type="STRING" id="1280952.HJA_10655"/>
<reference evidence="3 4" key="1">
    <citation type="journal article" date="2014" name="Antonie Van Leeuwenhoek">
        <title>Hyphomonas beringensis sp. nov. and Hyphomonas chukchiensis sp. nov., isolated from surface seawater of the Bering Sea and Chukchi Sea.</title>
        <authorList>
            <person name="Li C."/>
            <person name="Lai Q."/>
            <person name="Li G."/>
            <person name="Dong C."/>
            <person name="Wang J."/>
            <person name="Liao Y."/>
            <person name="Shao Z."/>
        </authorList>
    </citation>
    <scope>NUCLEOTIDE SEQUENCE [LARGE SCALE GENOMIC DNA]</scope>
    <source>
        <strain evidence="3 4">VP2</strain>
    </source>
</reference>
<dbReference type="GO" id="GO:0016020">
    <property type="term" value="C:membrane"/>
    <property type="evidence" value="ECO:0007669"/>
    <property type="project" value="TreeGrafter"/>
</dbReference>
<dbReference type="eggNOG" id="COG1835">
    <property type="taxonomic scope" value="Bacteria"/>
</dbReference>
<feature type="transmembrane region" description="Helical" evidence="1">
    <location>
        <begin position="368"/>
        <end position="389"/>
    </location>
</feature>
<keyword evidence="1" id="KW-0812">Transmembrane</keyword>
<dbReference type="PANTHER" id="PTHR23028:SF131">
    <property type="entry name" value="BLR2367 PROTEIN"/>
    <property type="match status" value="1"/>
</dbReference>
<feature type="transmembrane region" description="Helical" evidence="1">
    <location>
        <begin position="283"/>
        <end position="304"/>
    </location>
</feature>
<feature type="transmembrane region" description="Helical" evidence="1">
    <location>
        <begin position="409"/>
        <end position="427"/>
    </location>
</feature>
<feature type="transmembrane region" description="Helical" evidence="1">
    <location>
        <begin position="143"/>
        <end position="166"/>
    </location>
</feature>
<feature type="transmembrane region" description="Helical" evidence="1">
    <location>
        <begin position="88"/>
        <end position="109"/>
    </location>
</feature>
<accession>A0A059FBX9</accession>
<dbReference type="RefSeq" id="WP_035581979.1">
    <property type="nucleotide sequence ID" value="NZ_ARYJ01000006.1"/>
</dbReference>
<name>A0A059FBX9_9PROT</name>